<feature type="domain" description="DZANK-type" evidence="2">
    <location>
        <begin position="172"/>
        <end position="216"/>
    </location>
</feature>
<organism evidence="4 5">
    <name type="scientific">Halobium salinum</name>
    <dbReference type="NCBI Taxonomy" id="1364940"/>
    <lineage>
        <taxon>Archaea</taxon>
        <taxon>Methanobacteriati</taxon>
        <taxon>Methanobacteriota</taxon>
        <taxon>Stenosarchaea group</taxon>
        <taxon>Halobacteria</taxon>
        <taxon>Halobacteriales</taxon>
        <taxon>Haloferacaceae</taxon>
        <taxon>Halobium</taxon>
    </lineage>
</organism>
<gene>
    <name evidence="4" type="ORF">ACFO0N_11135</name>
</gene>
<dbReference type="InterPro" id="IPR056278">
    <property type="entry name" value="CdrL_M"/>
</dbReference>
<dbReference type="Proteomes" id="UP001595921">
    <property type="component" value="Unassembled WGS sequence"/>
</dbReference>
<name>A0ABD5PCM1_9EURY</name>
<evidence type="ECO:0000259" key="3">
    <source>
        <dbReference type="Pfam" id="PF24252"/>
    </source>
</evidence>
<protein>
    <submittedName>
        <fullName evidence="4">Zinc ribbon domain-containing protein</fullName>
    </submittedName>
</protein>
<feature type="region of interest" description="Disordered" evidence="1">
    <location>
        <begin position="123"/>
        <end position="167"/>
    </location>
</feature>
<dbReference type="Pfam" id="PF24252">
    <property type="entry name" value="CdrL_M"/>
    <property type="match status" value="1"/>
</dbReference>
<keyword evidence="5" id="KW-1185">Reference proteome</keyword>
<feature type="domain" description="CdrL-like middle region" evidence="3">
    <location>
        <begin position="80"/>
        <end position="147"/>
    </location>
</feature>
<sequence length="228" mass="23860">MSKITFRAADDLVERIEALDVSKSEVMREALRAYLSDDTGAHISDLVDEAPDGGAVGASDGDTDADGGGPGSGAEAGAATLDEVLFERVDRLVAERVDAHLGDRETVRSTGRTPAQDVNVNVTLEDARGGSADSERTAEPAAEARKTPPRGAEAEAPEAPEAPEAANRRRTCGQCGDAMDGDHVYCPNCGEKATHRVFCDCGDELRSDWAFCPGCGRRTPAADVLDGA</sequence>
<evidence type="ECO:0000259" key="2">
    <source>
        <dbReference type="Pfam" id="PF12773"/>
    </source>
</evidence>
<comment type="caution">
    <text evidence="4">The sequence shown here is derived from an EMBL/GenBank/DDBJ whole genome shotgun (WGS) entry which is preliminary data.</text>
</comment>
<dbReference type="RefSeq" id="WP_267623766.1">
    <property type="nucleotide sequence ID" value="NZ_JAODIW010000008.1"/>
</dbReference>
<feature type="compositionally biased region" description="Basic and acidic residues" evidence="1">
    <location>
        <begin position="125"/>
        <end position="146"/>
    </location>
</feature>
<dbReference type="InterPro" id="IPR025874">
    <property type="entry name" value="DZR"/>
</dbReference>
<dbReference type="EMBL" id="JBHSDS010000006">
    <property type="protein sequence ID" value="MFC4358493.1"/>
    <property type="molecule type" value="Genomic_DNA"/>
</dbReference>
<feature type="region of interest" description="Disordered" evidence="1">
    <location>
        <begin position="48"/>
        <end position="76"/>
    </location>
</feature>
<evidence type="ECO:0000313" key="4">
    <source>
        <dbReference type="EMBL" id="MFC4358493.1"/>
    </source>
</evidence>
<evidence type="ECO:0000256" key="1">
    <source>
        <dbReference type="SAM" id="MobiDB-lite"/>
    </source>
</evidence>
<dbReference type="AlphaFoldDB" id="A0ABD5PCM1"/>
<reference evidence="4 5" key="1">
    <citation type="journal article" date="2019" name="Int. J. Syst. Evol. Microbiol.">
        <title>The Global Catalogue of Microorganisms (GCM) 10K type strain sequencing project: providing services to taxonomists for standard genome sequencing and annotation.</title>
        <authorList>
            <consortium name="The Broad Institute Genomics Platform"/>
            <consortium name="The Broad Institute Genome Sequencing Center for Infectious Disease"/>
            <person name="Wu L."/>
            <person name="Ma J."/>
        </authorList>
    </citation>
    <scope>NUCLEOTIDE SEQUENCE [LARGE SCALE GENOMIC DNA]</scope>
    <source>
        <strain evidence="4 5">CGMCC 1.12553</strain>
    </source>
</reference>
<proteinExistence type="predicted"/>
<accession>A0ABD5PCM1</accession>
<evidence type="ECO:0000313" key="5">
    <source>
        <dbReference type="Proteomes" id="UP001595921"/>
    </source>
</evidence>
<dbReference type="Pfam" id="PF12773">
    <property type="entry name" value="DZR"/>
    <property type="match status" value="1"/>
</dbReference>